<reference evidence="4" key="2">
    <citation type="submission" date="2021-09" db="EMBL/GenBank/DDBJ databases">
        <authorList>
            <person name="Gilroy R."/>
        </authorList>
    </citation>
    <scope>NUCLEOTIDE SEQUENCE</scope>
    <source>
        <strain evidence="4">4100</strain>
    </source>
</reference>
<protein>
    <submittedName>
        <fullName evidence="4">DUF6242 domain-containing protein</fullName>
    </submittedName>
</protein>
<evidence type="ECO:0000259" key="2">
    <source>
        <dbReference type="Pfam" id="PF19755"/>
    </source>
</evidence>
<dbReference type="PROSITE" id="PS51257">
    <property type="entry name" value="PROKAR_LIPOPROTEIN"/>
    <property type="match status" value="1"/>
</dbReference>
<keyword evidence="1" id="KW-0732">Signal</keyword>
<evidence type="ECO:0000256" key="1">
    <source>
        <dbReference type="SAM" id="SignalP"/>
    </source>
</evidence>
<dbReference type="Proteomes" id="UP000711407">
    <property type="component" value="Unassembled WGS sequence"/>
</dbReference>
<name>A0A921E8X3_9BACT</name>
<feature type="domain" description="DUF6242" evidence="2">
    <location>
        <begin position="51"/>
        <end position="147"/>
    </location>
</feature>
<dbReference type="Gene3D" id="2.60.40.2340">
    <property type="match status" value="1"/>
</dbReference>
<comment type="caution">
    <text evidence="4">The sequence shown here is derived from an EMBL/GenBank/DDBJ whole genome shotgun (WGS) entry which is preliminary data.</text>
</comment>
<sequence length="511" mass="54328">MSKYLLVLSLMTVMVLFSTSCNSKSDEEEEGQNVSYTSTVISSFALVEDDEVLRDLETVYFTIDLNNALIYNAQPLPKGTDVSSLAVTIGTGVLSAISISYVDADGVTQTVDYMADSSAKINFAHGPATVTVTSGDGNHTRSYEVSVNVYEVEADLLAWDDTSSAELPTTLGVDNVTAAKAVDFKGQPLVLTSNGNGELCIATCADINNPQWTFVSPVAPAGGVKVNTLAVCGDNLYVVAAGDALLTSADGGQNWVDTGASMSYIYGEYAGRLLGNVKDATGAYSLIDYPGGTAAVLPEGFPVSGTSQMLSYEQLWMESPIGMMIGGTLADGSLTDACWAYDGSTWCNIAVTAAPQRTGVTLVPYFVYRTESTSWVTTKLTAFIAMGGTNPDGSISKEVYVSTDYGTHWLLADDSLQLPDELPSFTSASGLVYSRMMSADQLAAASWEAVASNEMPLWVASNYVKDNEGITPITEWECPYIYLFGGADASGSIDGKIWRGVINRLTFKPLQ</sequence>
<dbReference type="InterPro" id="IPR046209">
    <property type="entry name" value="DUF6242_N"/>
</dbReference>
<evidence type="ECO:0000313" key="4">
    <source>
        <dbReference type="EMBL" id="HJE39360.1"/>
    </source>
</evidence>
<feature type="domain" description="DUF6242" evidence="3">
    <location>
        <begin position="154"/>
        <end position="509"/>
    </location>
</feature>
<dbReference type="SUPFAM" id="SSF110296">
    <property type="entry name" value="Oligoxyloglucan reducing end-specific cellobiohydrolase"/>
    <property type="match status" value="1"/>
</dbReference>
<evidence type="ECO:0000313" key="5">
    <source>
        <dbReference type="Proteomes" id="UP000711407"/>
    </source>
</evidence>
<dbReference type="EMBL" id="DYXT01000032">
    <property type="protein sequence ID" value="HJE39360.1"/>
    <property type="molecule type" value="Genomic_DNA"/>
</dbReference>
<evidence type="ECO:0000259" key="3">
    <source>
        <dbReference type="Pfam" id="PF25852"/>
    </source>
</evidence>
<accession>A0A921E8X3</accession>
<feature type="chain" id="PRO_5036999925" evidence="1">
    <location>
        <begin position="24"/>
        <end position="511"/>
    </location>
</feature>
<reference evidence="4" key="1">
    <citation type="journal article" date="2021" name="PeerJ">
        <title>Extensive microbial diversity within the chicken gut microbiome revealed by metagenomics and culture.</title>
        <authorList>
            <person name="Gilroy R."/>
            <person name="Ravi A."/>
            <person name="Getino M."/>
            <person name="Pursley I."/>
            <person name="Horton D.L."/>
            <person name="Alikhan N.F."/>
            <person name="Baker D."/>
            <person name="Gharbi K."/>
            <person name="Hall N."/>
            <person name="Watson M."/>
            <person name="Adriaenssens E.M."/>
            <person name="Foster-Nyarko E."/>
            <person name="Jarju S."/>
            <person name="Secka A."/>
            <person name="Antonio M."/>
            <person name="Oren A."/>
            <person name="Chaudhuri R.R."/>
            <person name="La Ragione R."/>
            <person name="Hildebrand F."/>
            <person name="Pallen M.J."/>
        </authorList>
    </citation>
    <scope>NUCLEOTIDE SEQUENCE</scope>
    <source>
        <strain evidence="4">4100</strain>
    </source>
</reference>
<dbReference type="Pfam" id="PF19755">
    <property type="entry name" value="DUF6242"/>
    <property type="match status" value="1"/>
</dbReference>
<organism evidence="4 5">
    <name type="scientific">Candidatus Amulumruptor caecigallinarius</name>
    <dbReference type="NCBI Taxonomy" id="2109911"/>
    <lineage>
        <taxon>Bacteria</taxon>
        <taxon>Pseudomonadati</taxon>
        <taxon>Bacteroidota</taxon>
        <taxon>Bacteroidia</taxon>
        <taxon>Bacteroidales</taxon>
        <taxon>Muribaculaceae</taxon>
        <taxon>Candidatus Amulumruptor</taxon>
    </lineage>
</organism>
<dbReference type="Pfam" id="PF25852">
    <property type="entry name" value="DUF6242_C"/>
    <property type="match status" value="1"/>
</dbReference>
<dbReference type="AlphaFoldDB" id="A0A921E8X3"/>
<feature type="signal peptide" evidence="1">
    <location>
        <begin position="1"/>
        <end position="23"/>
    </location>
</feature>
<gene>
    <name evidence="4" type="ORF">K8V47_06350</name>
</gene>
<dbReference type="InterPro" id="IPR058667">
    <property type="entry name" value="DUF6242_C"/>
</dbReference>
<proteinExistence type="predicted"/>